<keyword evidence="2" id="KW-0677">Repeat</keyword>
<sequence length="381" mass="39837">MEELKNTFIKKCSDFATKPIQKLLDDLSASSDVAEINLCGSHKQLFNSRVQPMQVFALCEALAPDTNIVTLDLSTNFLNDMAAQAVAGLIKASHTLKFINLGSNEIGPIGAGHLASALTAPGCVLQALSLGSNPLEDAGVMSLAGALATATSLCALDISNVRVGVKGLVAVCSALGAEGGGNTSVQVLDIGAPVIHMQQDTTVLSISRMLAANTTLTELGLSKHGLVDSQLETLVSYGLLRNSSLTSLDLRANRLSGFSGPQLERLVADRQRLASLNLAHNMLGDAGALGLARCLPYCHWLCALDLRHNNIGEQGLVALAEVLPLAGHLQSLLLWGNQMGTAACRALADALEQAGGSLVTDIRAYEVDGRAQVALVDVEEL</sequence>
<dbReference type="GO" id="GO:0005930">
    <property type="term" value="C:axoneme"/>
    <property type="evidence" value="ECO:0007669"/>
    <property type="project" value="UniProtKB-SubCell"/>
</dbReference>
<dbReference type="AlphaFoldDB" id="A0A7S0S0D2"/>
<dbReference type="SMART" id="SM00368">
    <property type="entry name" value="LRR_RI"/>
    <property type="match status" value="8"/>
</dbReference>
<dbReference type="Gene3D" id="3.80.10.10">
    <property type="entry name" value="Ribonuclease Inhibitor"/>
    <property type="match status" value="4"/>
</dbReference>
<proteinExistence type="predicted"/>
<dbReference type="SUPFAM" id="SSF52047">
    <property type="entry name" value="RNI-like"/>
    <property type="match status" value="1"/>
</dbReference>
<dbReference type="InterPro" id="IPR032675">
    <property type="entry name" value="LRR_dom_sf"/>
</dbReference>
<name>A0A7S0S0D2_9CHLO</name>
<dbReference type="PANTHER" id="PTHR24111">
    <property type="entry name" value="LEUCINE-RICH REPEAT-CONTAINING PROTEIN 34"/>
    <property type="match status" value="1"/>
</dbReference>
<dbReference type="Pfam" id="PF13516">
    <property type="entry name" value="LRR_6"/>
    <property type="match status" value="4"/>
</dbReference>
<organism evidence="3">
    <name type="scientific">Chlamydomonas leiostraca</name>
    <dbReference type="NCBI Taxonomy" id="1034604"/>
    <lineage>
        <taxon>Eukaryota</taxon>
        <taxon>Viridiplantae</taxon>
        <taxon>Chlorophyta</taxon>
        <taxon>core chlorophytes</taxon>
        <taxon>Chlorophyceae</taxon>
        <taxon>CS clade</taxon>
        <taxon>Chlamydomonadales</taxon>
        <taxon>Chlamydomonadaceae</taxon>
        <taxon>Chlamydomonas</taxon>
    </lineage>
</organism>
<dbReference type="EMBL" id="HBFB01030488">
    <property type="protein sequence ID" value="CAD8692860.1"/>
    <property type="molecule type" value="Transcribed_RNA"/>
</dbReference>
<accession>A0A7S0S0D2</accession>
<reference evidence="3" key="1">
    <citation type="submission" date="2021-01" db="EMBL/GenBank/DDBJ databases">
        <authorList>
            <person name="Corre E."/>
            <person name="Pelletier E."/>
            <person name="Niang G."/>
            <person name="Scheremetjew M."/>
            <person name="Finn R."/>
            <person name="Kale V."/>
            <person name="Holt S."/>
            <person name="Cochrane G."/>
            <person name="Meng A."/>
            <person name="Brown T."/>
            <person name="Cohen L."/>
        </authorList>
    </citation>
    <scope>NUCLEOTIDE SEQUENCE</scope>
    <source>
        <strain evidence="3">SAG 11-49</strain>
    </source>
</reference>
<dbReference type="InterPro" id="IPR001611">
    <property type="entry name" value="Leu-rich_rpt"/>
</dbReference>
<comment type="subcellular location">
    <subcellularLocation>
        <location evidence="1">Cytoplasm</location>
        <location evidence="1">Cytoskeleton</location>
        <location evidence="1">Cilium axoneme</location>
    </subcellularLocation>
</comment>
<evidence type="ECO:0000313" key="3">
    <source>
        <dbReference type="EMBL" id="CAD8692860.1"/>
    </source>
</evidence>
<evidence type="ECO:0000256" key="1">
    <source>
        <dbReference type="ARBA" id="ARBA00004430"/>
    </source>
</evidence>
<evidence type="ECO:0000256" key="2">
    <source>
        <dbReference type="ARBA" id="ARBA00022737"/>
    </source>
</evidence>
<protein>
    <submittedName>
        <fullName evidence="3">Uncharacterized protein</fullName>
    </submittedName>
</protein>
<dbReference type="PANTHER" id="PTHR24111:SF0">
    <property type="entry name" value="LEUCINE-RICH REPEAT-CONTAINING PROTEIN"/>
    <property type="match status" value="1"/>
</dbReference>
<gene>
    <name evidence="3" type="ORF">CLEI1391_LOCUS17043</name>
</gene>
<dbReference type="InterPro" id="IPR052201">
    <property type="entry name" value="LRR-containing_regulator"/>
</dbReference>